<dbReference type="EMBL" id="CAKOAT010766265">
    <property type="protein sequence ID" value="CAH8387839.1"/>
    <property type="molecule type" value="Genomic_DNA"/>
</dbReference>
<sequence>MLVPGKYLARCKSLLRRARKRLALRSRSITCLDAKTAKHTNLKESLETAWRLQKMHRNGYGSTSSSLSVY</sequence>
<accession>A0ABC8LWU7</accession>
<name>A0ABC8LWU7_ERUVS</name>
<dbReference type="Proteomes" id="UP001642260">
    <property type="component" value="Unassembled WGS sequence"/>
</dbReference>
<gene>
    <name evidence="1" type="ORF">ERUC_LOCUS40322</name>
</gene>
<proteinExistence type="predicted"/>
<reference evidence="1 2" key="1">
    <citation type="submission" date="2022-03" db="EMBL/GenBank/DDBJ databases">
        <authorList>
            <person name="Macdonald S."/>
            <person name="Ahmed S."/>
            <person name="Newling K."/>
        </authorList>
    </citation>
    <scope>NUCLEOTIDE SEQUENCE [LARGE SCALE GENOMIC DNA]</scope>
</reference>
<evidence type="ECO:0000313" key="2">
    <source>
        <dbReference type="Proteomes" id="UP001642260"/>
    </source>
</evidence>
<dbReference type="AlphaFoldDB" id="A0ABC8LWU7"/>
<keyword evidence="2" id="KW-1185">Reference proteome</keyword>
<organism evidence="1 2">
    <name type="scientific">Eruca vesicaria subsp. sativa</name>
    <name type="common">Garden rocket</name>
    <name type="synonym">Eruca sativa</name>
    <dbReference type="NCBI Taxonomy" id="29727"/>
    <lineage>
        <taxon>Eukaryota</taxon>
        <taxon>Viridiplantae</taxon>
        <taxon>Streptophyta</taxon>
        <taxon>Embryophyta</taxon>
        <taxon>Tracheophyta</taxon>
        <taxon>Spermatophyta</taxon>
        <taxon>Magnoliopsida</taxon>
        <taxon>eudicotyledons</taxon>
        <taxon>Gunneridae</taxon>
        <taxon>Pentapetalae</taxon>
        <taxon>rosids</taxon>
        <taxon>malvids</taxon>
        <taxon>Brassicales</taxon>
        <taxon>Brassicaceae</taxon>
        <taxon>Brassiceae</taxon>
        <taxon>Eruca</taxon>
    </lineage>
</organism>
<evidence type="ECO:0000313" key="1">
    <source>
        <dbReference type="EMBL" id="CAH8387839.1"/>
    </source>
</evidence>
<protein>
    <submittedName>
        <fullName evidence="1">Uncharacterized protein</fullName>
    </submittedName>
</protein>
<comment type="caution">
    <text evidence="1">The sequence shown here is derived from an EMBL/GenBank/DDBJ whole genome shotgun (WGS) entry which is preliminary data.</text>
</comment>